<feature type="compositionally biased region" description="Basic and acidic residues" evidence="1">
    <location>
        <begin position="136"/>
        <end position="145"/>
    </location>
</feature>
<comment type="caution">
    <text evidence="2">The sequence shown here is derived from an EMBL/GenBank/DDBJ whole genome shotgun (WGS) entry which is preliminary data.</text>
</comment>
<dbReference type="AlphaFoldDB" id="A0AAD9A930"/>
<organism evidence="2 3">
    <name type="scientific">Colletotrichum chrysophilum</name>
    <dbReference type="NCBI Taxonomy" id="1836956"/>
    <lineage>
        <taxon>Eukaryota</taxon>
        <taxon>Fungi</taxon>
        <taxon>Dikarya</taxon>
        <taxon>Ascomycota</taxon>
        <taxon>Pezizomycotina</taxon>
        <taxon>Sordariomycetes</taxon>
        <taxon>Hypocreomycetidae</taxon>
        <taxon>Glomerellales</taxon>
        <taxon>Glomerellaceae</taxon>
        <taxon>Colletotrichum</taxon>
        <taxon>Colletotrichum gloeosporioides species complex</taxon>
    </lineage>
</organism>
<gene>
    <name evidence="2" type="ORF">CCHR01_13670</name>
</gene>
<dbReference type="Proteomes" id="UP001243330">
    <property type="component" value="Unassembled WGS sequence"/>
</dbReference>
<feature type="region of interest" description="Disordered" evidence="1">
    <location>
        <begin position="1"/>
        <end position="58"/>
    </location>
</feature>
<keyword evidence="3" id="KW-1185">Reference proteome</keyword>
<evidence type="ECO:0000313" key="3">
    <source>
        <dbReference type="Proteomes" id="UP001243330"/>
    </source>
</evidence>
<proteinExistence type="predicted"/>
<evidence type="ECO:0000256" key="1">
    <source>
        <dbReference type="SAM" id="MobiDB-lite"/>
    </source>
</evidence>
<dbReference type="EMBL" id="JAQOWY010000344">
    <property type="protein sequence ID" value="KAK1843713.1"/>
    <property type="molecule type" value="Genomic_DNA"/>
</dbReference>
<name>A0AAD9A930_9PEZI</name>
<reference evidence="2" key="1">
    <citation type="submission" date="2023-01" db="EMBL/GenBank/DDBJ databases">
        <title>Colletotrichum chrysophilum M932 genome sequence.</title>
        <authorList>
            <person name="Baroncelli R."/>
        </authorList>
    </citation>
    <scope>NUCLEOTIDE SEQUENCE</scope>
    <source>
        <strain evidence="2">M932</strain>
    </source>
</reference>
<accession>A0AAD9A930</accession>
<feature type="region of interest" description="Disordered" evidence="1">
    <location>
        <begin position="94"/>
        <end position="188"/>
    </location>
</feature>
<evidence type="ECO:0000313" key="2">
    <source>
        <dbReference type="EMBL" id="KAK1843713.1"/>
    </source>
</evidence>
<sequence>MTGKVQGSNRHNKRARYEDIDVSNGQRISKPEDRAKSSSGDDVEAAQTSPVVPASPYDQLTQFDQLTQLSQLLSPQATTIDDTTDLERVPLSSLPEQVPSMPWLNQETPHDDFFGIDESLLEPCHEDRPGSQQSSRHQDDWEPPRQDAVQSHVRRTTRQDDSELGSRSPSRKLGGSTTPETQPNLREAPITWRRLPLNGVHLLEQLCRREEHPHLRPDLTMARNKSVICGLTKVLADIDQWERSGSDLMLCTLFMHAVVNSYRQLYNSWSQTGFGRATPGGGSGGGSREAVAHLQIPGIGFGFGTFEIDAKSQRGLFKQVFIGEIDKTMMLWTKIWAAVVSQQLNGQEGKGICENILLAAGGTLKRMRTEMSRTERD</sequence>
<feature type="compositionally biased region" description="Polar residues" evidence="1">
    <location>
        <begin position="175"/>
        <end position="184"/>
    </location>
</feature>
<protein>
    <submittedName>
        <fullName evidence="2">Uncharacterized protein</fullName>
    </submittedName>
</protein>